<dbReference type="EMBL" id="CP002816">
    <property type="protein sequence ID" value="AEH92327.1"/>
    <property type="molecule type" value="Genomic_DNA"/>
</dbReference>
<dbReference type="KEGG" id="lmq:LMM7_1322"/>
<sequence length="452" mass="52003">MKKMLPESKVEAIRKEGFLNRAVEAYRFFYPTVSNVSNFKALNDLGITENHDFIIQLTTPDLNVLTQNSDTPYCLGTGNTENGPVVIELPQGAIVGVADDINFKFITNMGLTGDEQGKGAKYLYLPPNYDGDIPEGYIVRKPSSYRFLICLRAMVHQASDYEKAFELLKKVKFYPLEEKDNNPTSTFHDFSHRKAISTPYYVEGKFDYWEVIKWALDNDETDPEYYQMYGLLKAIGLAPNKEFNPEPDKKALLIEAAEKADKMMFVNSFNTDDPAAIVWPGKNWEWAVYGENNDFYEKTYLNLPVRERWFYQATLETHMMFMHKVGFGSVYMLGVKDKEGNYLDGGKSYTLKVPTPVPTSIFWSVTVYEMDTRSEIVTEQFMPALNSIKDTFEVDADGNTTLYFGPNPPEDESLPWIQTVPDANWFTYFRIYGPTEPAFDNSWQLYDFEEVK</sequence>
<dbReference type="InterPro" id="IPR010679">
    <property type="entry name" value="DUF1254"/>
</dbReference>
<reference evidence="3 4" key="1">
    <citation type="journal article" date="2011" name="J. Bacteriol.">
        <title>Genome sequence of the nonpathogenic Listeria monocytogenes serovar 4a strain M7.</title>
        <authorList>
            <person name="Chen J."/>
            <person name="Xia Y."/>
            <person name="Cheng C."/>
            <person name="Fang C."/>
            <person name="Shan Y."/>
            <person name="Jin G."/>
            <person name="Fang W."/>
        </authorList>
    </citation>
    <scope>NUCLEOTIDE SEQUENCE [LARGE SCALE GENOMIC DNA]</scope>
    <source>
        <strain evidence="3 4">M7</strain>
    </source>
</reference>
<accession>A0A0E0UV60</accession>
<feature type="domain" description="DUF1214" evidence="1">
    <location>
        <begin position="329"/>
        <end position="436"/>
    </location>
</feature>
<dbReference type="AlphaFoldDB" id="A0A0E0UV60"/>
<proteinExistence type="predicted"/>
<dbReference type="HOGENOM" id="CLU_027269_2_0_9"/>
<feature type="domain" description="DUF1254" evidence="2">
    <location>
        <begin position="59"/>
        <end position="175"/>
    </location>
</feature>
<evidence type="ECO:0000259" key="1">
    <source>
        <dbReference type="Pfam" id="PF06742"/>
    </source>
</evidence>
<dbReference type="PANTHER" id="PTHR36509">
    <property type="entry name" value="BLL3101 PROTEIN"/>
    <property type="match status" value="1"/>
</dbReference>
<dbReference type="Gene3D" id="2.60.40.1610">
    <property type="entry name" value="Domain of unknown function DUF1254"/>
    <property type="match status" value="1"/>
</dbReference>
<dbReference type="Proteomes" id="UP000000486">
    <property type="component" value="Chromosome"/>
</dbReference>
<evidence type="ECO:0008006" key="5">
    <source>
        <dbReference type="Google" id="ProtNLM"/>
    </source>
</evidence>
<protein>
    <recommendedName>
        <fullName evidence="5">DUF1254 domain-containing protein</fullName>
    </recommendedName>
</protein>
<dbReference type="Gene3D" id="2.60.120.600">
    <property type="entry name" value="Domain of unknown function DUF1214, C-terminal domain"/>
    <property type="match status" value="1"/>
</dbReference>
<dbReference type="SUPFAM" id="SSF160935">
    <property type="entry name" value="VPA0735-like"/>
    <property type="match status" value="1"/>
</dbReference>
<evidence type="ECO:0000259" key="2">
    <source>
        <dbReference type="Pfam" id="PF06863"/>
    </source>
</evidence>
<dbReference type="InterPro" id="IPR010621">
    <property type="entry name" value="DUF1214"/>
</dbReference>
<dbReference type="InterPro" id="IPR037050">
    <property type="entry name" value="DUF1254_sf"/>
</dbReference>
<name>A0A0E0UV60_LISMM</name>
<dbReference type="PATRIC" id="fig|1030009.3.peg.1310"/>
<dbReference type="Pfam" id="PF06863">
    <property type="entry name" value="DUF1254"/>
    <property type="match status" value="1"/>
</dbReference>
<dbReference type="PANTHER" id="PTHR36509:SF3">
    <property type="entry name" value="SIGNAL PEPTIDE PROTEIN"/>
    <property type="match status" value="1"/>
</dbReference>
<evidence type="ECO:0000313" key="3">
    <source>
        <dbReference type="EMBL" id="AEH92327.1"/>
    </source>
</evidence>
<dbReference type="Gene3D" id="1.10.3360.10">
    <property type="entry name" value="VPA0735-like domain"/>
    <property type="match status" value="1"/>
</dbReference>
<evidence type="ECO:0000313" key="4">
    <source>
        <dbReference type="Proteomes" id="UP000000486"/>
    </source>
</evidence>
<dbReference type="RefSeq" id="WP_012581426.1">
    <property type="nucleotide sequence ID" value="NC_017537.1"/>
</dbReference>
<gene>
    <name evidence="3" type="ordered locus">LMM7_1322</name>
</gene>
<dbReference type="Pfam" id="PF06742">
    <property type="entry name" value="DUF1214"/>
    <property type="match status" value="1"/>
</dbReference>
<dbReference type="InterPro" id="IPR037049">
    <property type="entry name" value="DUF1214_C_sf"/>
</dbReference>
<organism evidence="3 4">
    <name type="scientific">Listeria monocytogenes serotype 4a (strain M7)</name>
    <dbReference type="NCBI Taxonomy" id="1030009"/>
    <lineage>
        <taxon>Bacteria</taxon>
        <taxon>Bacillati</taxon>
        <taxon>Bacillota</taxon>
        <taxon>Bacilli</taxon>
        <taxon>Bacillales</taxon>
        <taxon>Listeriaceae</taxon>
        <taxon>Listeria</taxon>
    </lineage>
</organism>